<keyword evidence="1" id="KW-0812">Transmembrane</keyword>
<sequence>MWRICVEAEIRFTLRQALYIGTSTGDDGCTALVYVCTVRCFIDETFFFVYVFFFLEKRKKKIRTERTIFFQLK</sequence>
<proteinExistence type="predicted"/>
<dbReference type="AlphaFoldDB" id="S9V3Q3"/>
<evidence type="ECO:0000313" key="3">
    <source>
        <dbReference type="Proteomes" id="UP000015354"/>
    </source>
</evidence>
<keyword evidence="1" id="KW-1133">Transmembrane helix</keyword>
<feature type="transmembrane region" description="Helical" evidence="1">
    <location>
        <begin position="31"/>
        <end position="55"/>
    </location>
</feature>
<evidence type="ECO:0000256" key="1">
    <source>
        <dbReference type="SAM" id="Phobius"/>
    </source>
</evidence>
<keyword evidence="1" id="KW-0472">Membrane</keyword>
<keyword evidence="3" id="KW-1185">Reference proteome</keyword>
<gene>
    <name evidence="2" type="ORF">STCU_10591</name>
</gene>
<evidence type="ECO:0000313" key="2">
    <source>
        <dbReference type="EMBL" id="EPY17485.1"/>
    </source>
</evidence>
<comment type="caution">
    <text evidence="2">The sequence shown here is derived from an EMBL/GenBank/DDBJ whole genome shotgun (WGS) entry which is preliminary data.</text>
</comment>
<organism evidence="2 3">
    <name type="scientific">Strigomonas culicis</name>
    <dbReference type="NCBI Taxonomy" id="28005"/>
    <lineage>
        <taxon>Eukaryota</taxon>
        <taxon>Discoba</taxon>
        <taxon>Euglenozoa</taxon>
        <taxon>Kinetoplastea</taxon>
        <taxon>Metakinetoplastina</taxon>
        <taxon>Trypanosomatida</taxon>
        <taxon>Trypanosomatidae</taxon>
        <taxon>Strigomonadinae</taxon>
        <taxon>Strigomonas</taxon>
    </lineage>
</organism>
<accession>S9V3Q3</accession>
<dbReference type="Proteomes" id="UP000015354">
    <property type="component" value="Unassembled WGS sequence"/>
</dbReference>
<reference evidence="2 3" key="1">
    <citation type="journal article" date="2013" name="PLoS ONE">
        <title>Predicting the Proteins of Angomonas deanei, Strigomonas culicis and Their Respective Endosymbionts Reveals New Aspects of the Trypanosomatidae Family.</title>
        <authorList>
            <person name="Motta M.C."/>
            <person name="Martins A.C."/>
            <person name="de Souza S.S."/>
            <person name="Catta-Preta C.M."/>
            <person name="Silva R."/>
            <person name="Klein C.C."/>
            <person name="de Almeida L.G."/>
            <person name="de Lima Cunha O."/>
            <person name="Ciapina L.P."/>
            <person name="Brocchi M."/>
            <person name="Colabardini A.C."/>
            <person name="de Araujo Lima B."/>
            <person name="Machado C.R."/>
            <person name="de Almeida Soares C.M."/>
            <person name="Probst C.M."/>
            <person name="de Menezes C.B."/>
            <person name="Thompson C.E."/>
            <person name="Bartholomeu D.C."/>
            <person name="Gradia D.F."/>
            <person name="Pavoni D.P."/>
            <person name="Grisard E.C."/>
            <person name="Fantinatti-Garboggini F."/>
            <person name="Marchini F.K."/>
            <person name="Rodrigues-Luiz G.F."/>
            <person name="Wagner G."/>
            <person name="Goldman G.H."/>
            <person name="Fietto J.L."/>
            <person name="Elias M.C."/>
            <person name="Goldman M.H."/>
            <person name="Sagot M.F."/>
            <person name="Pereira M."/>
            <person name="Stoco P.H."/>
            <person name="de Mendonca-Neto R.P."/>
            <person name="Teixeira S.M."/>
            <person name="Maciel T.E."/>
            <person name="de Oliveira Mendes T.A."/>
            <person name="Urmenyi T.P."/>
            <person name="de Souza W."/>
            <person name="Schenkman S."/>
            <person name="de Vasconcelos A.T."/>
        </authorList>
    </citation>
    <scope>NUCLEOTIDE SEQUENCE [LARGE SCALE GENOMIC DNA]</scope>
</reference>
<name>S9V3Q3_9TRYP</name>
<dbReference type="EMBL" id="ATMH01010456">
    <property type="protein sequence ID" value="EPY17485.1"/>
    <property type="molecule type" value="Genomic_DNA"/>
</dbReference>
<protein>
    <submittedName>
        <fullName evidence="2">Uncharacterized protein</fullName>
    </submittedName>
</protein>